<feature type="region of interest" description="Disordered" evidence="1">
    <location>
        <begin position="135"/>
        <end position="190"/>
    </location>
</feature>
<dbReference type="PANTHER" id="PTHR47204">
    <property type="entry name" value="OS02G0168900 PROTEIN"/>
    <property type="match status" value="1"/>
</dbReference>
<feature type="compositionally biased region" description="Polar residues" evidence="1">
    <location>
        <begin position="52"/>
        <end position="67"/>
    </location>
</feature>
<dbReference type="PANTHER" id="PTHR47204:SF1">
    <property type="entry name" value="RIBONUCLEASE H2 SUBUNIT C"/>
    <property type="match status" value="1"/>
</dbReference>
<dbReference type="OrthoDB" id="6222486at2759"/>
<dbReference type="Pfam" id="PF08615">
    <property type="entry name" value="RNase_H2_suC"/>
    <property type="match status" value="1"/>
</dbReference>
<dbReference type="AlphaFoldDB" id="A0A8H6HXB5"/>
<evidence type="ECO:0000313" key="3">
    <source>
        <dbReference type="Proteomes" id="UP000521943"/>
    </source>
</evidence>
<sequence length="287" mass="30981">MSDSIIVLEPLPAAGVKQCQPNLMPFHVSYNGPALISMFMNIKPAKQEPGTPAQQAIPTPETSTTQPEDAENLKEEFMSIDKAADSDPAGEASPGEPEFSTTRSVSSFRGRIIQGLKVDLPQGYRGLVLQAPPVHTTTSASVPSTSKAASATKSQAQQEDVLGDDDAPPPTTRRRGRLTRSAVSKRVNNVEKEEAKKIKEVTIDVDAEVKPAMDVDASAPGTDAPILDADTTSPQRRLKAIAEFSSFTLWHADNPVVEGQDEYYRSLYEWTSLAASLHHGDDEENPS</sequence>
<gene>
    <name evidence="2" type="ORF">DFP72DRAFT_407618</name>
</gene>
<feature type="region of interest" description="Disordered" evidence="1">
    <location>
        <begin position="45"/>
        <end position="106"/>
    </location>
</feature>
<accession>A0A8H6HXB5</accession>
<keyword evidence="3" id="KW-1185">Reference proteome</keyword>
<name>A0A8H6HXB5_9AGAR</name>
<reference evidence="2 3" key="1">
    <citation type="submission" date="2020-07" db="EMBL/GenBank/DDBJ databases">
        <title>Comparative genomics of pyrophilous fungi reveals a link between fire events and developmental genes.</title>
        <authorList>
            <consortium name="DOE Joint Genome Institute"/>
            <person name="Steindorff A.S."/>
            <person name="Carver A."/>
            <person name="Calhoun S."/>
            <person name="Stillman K."/>
            <person name="Liu H."/>
            <person name="Lipzen A."/>
            <person name="Pangilinan J."/>
            <person name="Labutti K."/>
            <person name="Bruns T.D."/>
            <person name="Grigoriev I.V."/>
        </authorList>
    </citation>
    <scope>NUCLEOTIDE SEQUENCE [LARGE SCALE GENOMIC DNA]</scope>
    <source>
        <strain evidence="2 3">CBS 144469</strain>
    </source>
</reference>
<dbReference type="GO" id="GO:0006401">
    <property type="term" value="P:RNA catabolic process"/>
    <property type="evidence" value="ECO:0007669"/>
    <property type="project" value="InterPro"/>
</dbReference>
<dbReference type="EMBL" id="JACGCI010000039">
    <property type="protein sequence ID" value="KAF6753496.1"/>
    <property type="molecule type" value="Genomic_DNA"/>
</dbReference>
<proteinExistence type="predicted"/>
<comment type="caution">
    <text evidence="2">The sequence shown here is derived from an EMBL/GenBank/DDBJ whole genome shotgun (WGS) entry which is preliminary data.</text>
</comment>
<dbReference type="InterPro" id="IPR013924">
    <property type="entry name" value="RNase_H2_suC"/>
</dbReference>
<dbReference type="Gene3D" id="2.40.128.680">
    <property type="match status" value="1"/>
</dbReference>
<evidence type="ECO:0000313" key="2">
    <source>
        <dbReference type="EMBL" id="KAF6753496.1"/>
    </source>
</evidence>
<feature type="compositionally biased region" description="Low complexity" evidence="1">
    <location>
        <begin position="136"/>
        <end position="158"/>
    </location>
</feature>
<organism evidence="2 3">
    <name type="scientific">Ephemerocybe angulata</name>
    <dbReference type="NCBI Taxonomy" id="980116"/>
    <lineage>
        <taxon>Eukaryota</taxon>
        <taxon>Fungi</taxon>
        <taxon>Dikarya</taxon>
        <taxon>Basidiomycota</taxon>
        <taxon>Agaricomycotina</taxon>
        <taxon>Agaricomycetes</taxon>
        <taxon>Agaricomycetidae</taxon>
        <taxon>Agaricales</taxon>
        <taxon>Agaricineae</taxon>
        <taxon>Psathyrellaceae</taxon>
        <taxon>Ephemerocybe</taxon>
    </lineage>
</organism>
<dbReference type="GO" id="GO:0032299">
    <property type="term" value="C:ribonuclease H2 complex"/>
    <property type="evidence" value="ECO:0007669"/>
    <property type="project" value="InterPro"/>
</dbReference>
<evidence type="ECO:0000256" key="1">
    <source>
        <dbReference type="SAM" id="MobiDB-lite"/>
    </source>
</evidence>
<feature type="compositionally biased region" description="Basic and acidic residues" evidence="1">
    <location>
        <begin position="71"/>
        <end position="85"/>
    </location>
</feature>
<dbReference type="Proteomes" id="UP000521943">
    <property type="component" value="Unassembled WGS sequence"/>
</dbReference>
<protein>
    <submittedName>
        <fullName evidence="2">Ribonuclease H2, subunit C</fullName>
    </submittedName>
</protein>